<sequence length="192" mass="20842">MIRKNSSSLISPSPSRSASSIISCSSSSVMFSPSSLATRFRLRNEILPVSSSSNSRNAFKISSRESFSLILDVIISKNSVKSIVPEPSLSISEIIFLISSFFGSKPSARIATFSSLASMVPEPSVSNRSNASRISCFCSSVSSNFLFLLALPLVLAAPRAAYDDDIMVTTGTGYVKQRTRTDARQRALRPRW</sequence>
<evidence type="ECO:0000313" key="1">
    <source>
        <dbReference type="EMBL" id="DAZ96310.1"/>
    </source>
</evidence>
<keyword evidence="2" id="KW-1185">Reference proteome</keyword>
<reference evidence="1" key="1">
    <citation type="submission" date="2022-11" db="EMBL/GenBank/DDBJ databases">
        <authorList>
            <person name="Morgan W.R."/>
            <person name="Tartar A."/>
        </authorList>
    </citation>
    <scope>NUCLEOTIDE SEQUENCE</scope>
    <source>
        <strain evidence="1">ARSEF 373</strain>
    </source>
</reference>
<protein>
    <submittedName>
        <fullName evidence="1">Uncharacterized protein</fullName>
    </submittedName>
</protein>
<accession>A0AAV2YQP2</accession>
<comment type="caution">
    <text evidence="1">The sequence shown here is derived from an EMBL/GenBank/DDBJ whole genome shotgun (WGS) entry which is preliminary data.</text>
</comment>
<proteinExistence type="predicted"/>
<gene>
    <name evidence="1" type="ORF">N0F65_008434</name>
</gene>
<evidence type="ECO:0000313" key="2">
    <source>
        <dbReference type="Proteomes" id="UP001146120"/>
    </source>
</evidence>
<name>A0AAV2YQP2_9STRA</name>
<reference evidence="1" key="2">
    <citation type="journal article" date="2023" name="Microbiol Resour">
        <title>Decontamination and Annotation of the Draft Genome Sequence of the Oomycete Lagenidium giganteum ARSEF 373.</title>
        <authorList>
            <person name="Morgan W.R."/>
            <person name="Tartar A."/>
        </authorList>
    </citation>
    <scope>NUCLEOTIDE SEQUENCE</scope>
    <source>
        <strain evidence="1">ARSEF 373</strain>
    </source>
</reference>
<dbReference type="EMBL" id="DAKRPA010000171">
    <property type="protein sequence ID" value="DAZ96310.1"/>
    <property type="molecule type" value="Genomic_DNA"/>
</dbReference>
<dbReference type="AlphaFoldDB" id="A0AAV2YQP2"/>
<organism evidence="1 2">
    <name type="scientific">Lagenidium giganteum</name>
    <dbReference type="NCBI Taxonomy" id="4803"/>
    <lineage>
        <taxon>Eukaryota</taxon>
        <taxon>Sar</taxon>
        <taxon>Stramenopiles</taxon>
        <taxon>Oomycota</taxon>
        <taxon>Peronosporomycetes</taxon>
        <taxon>Pythiales</taxon>
        <taxon>Pythiaceae</taxon>
    </lineage>
</organism>
<dbReference type="Proteomes" id="UP001146120">
    <property type="component" value="Unassembled WGS sequence"/>
</dbReference>